<feature type="repeat" description="WD" evidence="3">
    <location>
        <begin position="61"/>
        <end position="103"/>
    </location>
</feature>
<feature type="repeat" description="WD" evidence="3">
    <location>
        <begin position="16"/>
        <end position="48"/>
    </location>
</feature>
<accession>A0A9P9R7A7</accession>
<evidence type="ECO:0000256" key="3">
    <source>
        <dbReference type="PROSITE-ProRule" id="PRU00221"/>
    </source>
</evidence>
<keyword evidence="2" id="KW-0677">Repeat</keyword>
<comment type="caution">
    <text evidence="4">The sequence shown here is derived from an EMBL/GenBank/DDBJ whole genome shotgun (WGS) entry which is preliminary data.</text>
</comment>
<dbReference type="PROSITE" id="PS50082">
    <property type="entry name" value="WD_REPEATS_2"/>
    <property type="match status" value="3"/>
</dbReference>
<sequence>MPVDASAEHPGGSADSIVFSADGQRLAAGFHDGTIGMWEAATGAFPEIFEVHDGAVNSVVFSADSQQIASGSYDRTMKSRLASASHDGTIKVWDAATGICLQMLNGHGAWVHSVVFSADSQRLVSGSGDGTIEVWDVAMGACLQTLQVGISATHLLSDLAINSRLAAETGLTNLDLLPGSNNRLAEVVSRDVIHSGYGTNPDGRWIEKDGEKMLWLHQVIDRRNRLWWN</sequence>
<dbReference type="Pfam" id="PF00400">
    <property type="entry name" value="WD40"/>
    <property type="match status" value="4"/>
</dbReference>
<organism evidence="4 5">
    <name type="scientific">Fusarium solani</name>
    <name type="common">Filamentous fungus</name>
    <dbReference type="NCBI Taxonomy" id="169388"/>
    <lineage>
        <taxon>Eukaryota</taxon>
        <taxon>Fungi</taxon>
        <taxon>Dikarya</taxon>
        <taxon>Ascomycota</taxon>
        <taxon>Pezizomycotina</taxon>
        <taxon>Sordariomycetes</taxon>
        <taxon>Hypocreomycetidae</taxon>
        <taxon>Hypocreales</taxon>
        <taxon>Nectriaceae</taxon>
        <taxon>Fusarium</taxon>
        <taxon>Fusarium solani species complex</taxon>
    </lineage>
</organism>
<evidence type="ECO:0000256" key="2">
    <source>
        <dbReference type="ARBA" id="ARBA00022737"/>
    </source>
</evidence>
<dbReference type="InterPro" id="IPR019775">
    <property type="entry name" value="WD40_repeat_CS"/>
</dbReference>
<dbReference type="AlphaFoldDB" id="A0A9P9R7A7"/>
<dbReference type="InterPro" id="IPR020472">
    <property type="entry name" value="WD40_PAC1"/>
</dbReference>
<keyword evidence="1 3" id="KW-0853">WD repeat</keyword>
<dbReference type="InterPro" id="IPR036322">
    <property type="entry name" value="WD40_repeat_dom_sf"/>
</dbReference>
<dbReference type="PANTHER" id="PTHR19848:SF8">
    <property type="entry name" value="F-BOX AND WD REPEAT DOMAIN CONTAINING 7"/>
    <property type="match status" value="1"/>
</dbReference>
<dbReference type="PROSITE" id="PS50294">
    <property type="entry name" value="WD_REPEATS_REGION"/>
    <property type="match status" value="1"/>
</dbReference>
<dbReference type="PRINTS" id="PR00320">
    <property type="entry name" value="GPROTEINBRPT"/>
</dbReference>
<dbReference type="PROSITE" id="PS00678">
    <property type="entry name" value="WD_REPEATS_1"/>
    <property type="match status" value="3"/>
</dbReference>
<dbReference type="PANTHER" id="PTHR19848">
    <property type="entry name" value="WD40 REPEAT PROTEIN"/>
    <property type="match status" value="1"/>
</dbReference>
<keyword evidence="5" id="KW-1185">Reference proteome</keyword>
<dbReference type="EMBL" id="JAGTJS010000005">
    <property type="protein sequence ID" value="KAH7268477.1"/>
    <property type="molecule type" value="Genomic_DNA"/>
</dbReference>
<dbReference type="Proteomes" id="UP000736672">
    <property type="component" value="Unassembled WGS sequence"/>
</dbReference>
<proteinExistence type="predicted"/>
<dbReference type="SMART" id="SM00320">
    <property type="entry name" value="WD40"/>
    <property type="match status" value="3"/>
</dbReference>
<evidence type="ECO:0000256" key="1">
    <source>
        <dbReference type="ARBA" id="ARBA00022574"/>
    </source>
</evidence>
<dbReference type="InterPro" id="IPR001680">
    <property type="entry name" value="WD40_rpt"/>
</dbReference>
<reference evidence="4" key="1">
    <citation type="journal article" date="2021" name="Nat. Commun.">
        <title>Genetic determinants of endophytism in the Arabidopsis root mycobiome.</title>
        <authorList>
            <person name="Mesny F."/>
            <person name="Miyauchi S."/>
            <person name="Thiergart T."/>
            <person name="Pickel B."/>
            <person name="Atanasova L."/>
            <person name="Karlsson M."/>
            <person name="Huettel B."/>
            <person name="Barry K.W."/>
            <person name="Haridas S."/>
            <person name="Chen C."/>
            <person name="Bauer D."/>
            <person name="Andreopoulos W."/>
            <person name="Pangilinan J."/>
            <person name="LaButti K."/>
            <person name="Riley R."/>
            <person name="Lipzen A."/>
            <person name="Clum A."/>
            <person name="Drula E."/>
            <person name="Henrissat B."/>
            <person name="Kohler A."/>
            <person name="Grigoriev I.V."/>
            <person name="Martin F.M."/>
            <person name="Hacquard S."/>
        </authorList>
    </citation>
    <scope>NUCLEOTIDE SEQUENCE</scope>
    <source>
        <strain evidence="4">FSSC 5 MPI-SDFR-AT-0091</strain>
    </source>
</reference>
<evidence type="ECO:0000313" key="4">
    <source>
        <dbReference type="EMBL" id="KAH7268477.1"/>
    </source>
</evidence>
<dbReference type="SUPFAM" id="SSF50978">
    <property type="entry name" value="WD40 repeat-like"/>
    <property type="match status" value="1"/>
</dbReference>
<dbReference type="Gene3D" id="2.130.10.10">
    <property type="entry name" value="YVTN repeat-like/Quinoprotein amine dehydrogenase"/>
    <property type="match status" value="2"/>
</dbReference>
<protein>
    <submittedName>
        <fullName evidence="4">HET-R</fullName>
    </submittedName>
</protein>
<dbReference type="OrthoDB" id="5240432at2759"/>
<dbReference type="InterPro" id="IPR015943">
    <property type="entry name" value="WD40/YVTN_repeat-like_dom_sf"/>
</dbReference>
<feature type="repeat" description="WD" evidence="3">
    <location>
        <begin position="104"/>
        <end position="145"/>
    </location>
</feature>
<evidence type="ECO:0000313" key="5">
    <source>
        <dbReference type="Proteomes" id="UP000736672"/>
    </source>
</evidence>
<name>A0A9P9R7A7_FUSSL</name>
<gene>
    <name evidence="4" type="ORF">B0J15DRAFT_390753</name>
</gene>